<comment type="cofactor">
    <cofactor evidence="1">
        <name>Mg(2+)</name>
        <dbReference type="ChEBI" id="CHEBI:18420"/>
    </cofactor>
</comment>
<evidence type="ECO:0000313" key="14">
    <source>
        <dbReference type="Proteomes" id="UP000001937"/>
    </source>
</evidence>
<dbReference type="InterPro" id="IPR006674">
    <property type="entry name" value="HD_domain"/>
</dbReference>
<dbReference type="SMART" id="SM00471">
    <property type="entry name" value="HDc"/>
    <property type="match status" value="1"/>
</dbReference>
<keyword evidence="7" id="KW-0692">RNA repair</keyword>
<keyword evidence="6" id="KW-0547">Nucleotide-binding</keyword>
<name>Q2J4B5_FRACC</name>
<dbReference type="Gene3D" id="1.10.3090.10">
    <property type="entry name" value="cca-adding enzyme, domain 2"/>
    <property type="match status" value="1"/>
</dbReference>
<keyword evidence="5" id="KW-0479">Metal-binding</keyword>
<dbReference type="InterPro" id="IPR003607">
    <property type="entry name" value="HD/PDEase_dom"/>
</dbReference>
<accession>Q2J4B5</accession>
<proteinExistence type="predicted"/>
<evidence type="ECO:0000256" key="1">
    <source>
        <dbReference type="ARBA" id="ARBA00001946"/>
    </source>
</evidence>
<dbReference type="EMBL" id="CP000249">
    <property type="protein sequence ID" value="ABD13877.1"/>
    <property type="molecule type" value="Genomic_DNA"/>
</dbReference>
<keyword evidence="9" id="KW-0460">Magnesium</keyword>
<dbReference type="InterPro" id="IPR002646">
    <property type="entry name" value="PolA_pol_head_dom"/>
</dbReference>
<dbReference type="NCBIfam" id="TIGR00277">
    <property type="entry name" value="HDIG"/>
    <property type="match status" value="1"/>
</dbReference>
<keyword evidence="11" id="KW-0175">Coiled coil</keyword>
<evidence type="ECO:0000256" key="10">
    <source>
        <dbReference type="ARBA" id="ARBA00022884"/>
    </source>
</evidence>
<evidence type="ECO:0000256" key="4">
    <source>
        <dbReference type="ARBA" id="ARBA00022695"/>
    </source>
</evidence>
<dbReference type="InterPro" id="IPR006675">
    <property type="entry name" value="HDIG_dom"/>
</dbReference>
<dbReference type="CDD" id="cd05398">
    <property type="entry name" value="NT_ClassII-CCAase"/>
    <property type="match status" value="1"/>
</dbReference>
<dbReference type="CDD" id="cd00077">
    <property type="entry name" value="HDc"/>
    <property type="match status" value="1"/>
</dbReference>
<dbReference type="Pfam" id="PF01966">
    <property type="entry name" value="HD"/>
    <property type="match status" value="1"/>
</dbReference>
<dbReference type="PANTHER" id="PTHR47545:SF1">
    <property type="entry name" value="MULTIFUNCTIONAL CCA PROTEIN"/>
    <property type="match status" value="1"/>
</dbReference>
<evidence type="ECO:0000313" key="13">
    <source>
        <dbReference type="EMBL" id="ABD13877.1"/>
    </source>
</evidence>
<keyword evidence="2" id="KW-0808">Transferase</keyword>
<dbReference type="KEGG" id="fra:Francci3_4531"/>
<protein>
    <submittedName>
        <fullName evidence="13">Metal dependent phosphohydrolase</fullName>
    </submittedName>
</protein>
<dbReference type="Pfam" id="PF12627">
    <property type="entry name" value="PolyA_pol_RNAbd"/>
    <property type="match status" value="1"/>
</dbReference>
<dbReference type="PANTHER" id="PTHR47545">
    <property type="entry name" value="MULTIFUNCTIONAL CCA PROTEIN"/>
    <property type="match status" value="1"/>
</dbReference>
<evidence type="ECO:0000256" key="8">
    <source>
        <dbReference type="ARBA" id="ARBA00022840"/>
    </source>
</evidence>
<evidence type="ECO:0000256" key="6">
    <source>
        <dbReference type="ARBA" id="ARBA00022741"/>
    </source>
</evidence>
<dbReference type="PhylomeDB" id="Q2J4B5"/>
<keyword evidence="14" id="KW-1185">Reference proteome</keyword>
<gene>
    <name evidence="13" type="ordered locus">Francci3_4531</name>
</gene>
<dbReference type="GO" id="GO:0042245">
    <property type="term" value="P:RNA repair"/>
    <property type="evidence" value="ECO:0007669"/>
    <property type="project" value="UniProtKB-KW"/>
</dbReference>
<organism evidence="13 14">
    <name type="scientific">Frankia casuarinae (strain DSM 45818 / CECT 9043 / HFP020203 / CcI3)</name>
    <dbReference type="NCBI Taxonomy" id="106370"/>
    <lineage>
        <taxon>Bacteria</taxon>
        <taxon>Bacillati</taxon>
        <taxon>Actinomycetota</taxon>
        <taxon>Actinomycetes</taxon>
        <taxon>Frankiales</taxon>
        <taxon>Frankiaceae</taxon>
        <taxon>Frankia</taxon>
    </lineage>
</organism>
<dbReference type="eggNOG" id="COG0617">
    <property type="taxonomic scope" value="Bacteria"/>
</dbReference>
<keyword evidence="8" id="KW-0067">ATP-binding</keyword>
<evidence type="ECO:0000256" key="7">
    <source>
        <dbReference type="ARBA" id="ARBA00022800"/>
    </source>
</evidence>
<dbReference type="GO" id="GO:0046872">
    <property type="term" value="F:metal ion binding"/>
    <property type="evidence" value="ECO:0007669"/>
    <property type="project" value="UniProtKB-KW"/>
</dbReference>
<dbReference type="SUPFAM" id="SSF81891">
    <property type="entry name" value="Poly A polymerase C-terminal region-like"/>
    <property type="match status" value="1"/>
</dbReference>
<dbReference type="NCBIfam" id="TIGR02692">
    <property type="entry name" value="tRNA_CCA_actino"/>
    <property type="match status" value="1"/>
</dbReference>
<dbReference type="InterPro" id="IPR050124">
    <property type="entry name" value="tRNA_CCA-adding_enzyme"/>
</dbReference>
<dbReference type="HOGENOM" id="CLU_015961_6_1_11"/>
<dbReference type="OrthoDB" id="9805698at2"/>
<dbReference type="GO" id="GO:0008033">
    <property type="term" value="P:tRNA processing"/>
    <property type="evidence" value="ECO:0007669"/>
    <property type="project" value="UniProtKB-KW"/>
</dbReference>
<dbReference type="Pfam" id="PF01743">
    <property type="entry name" value="PolyA_pol"/>
    <property type="match status" value="1"/>
</dbReference>
<evidence type="ECO:0000256" key="3">
    <source>
        <dbReference type="ARBA" id="ARBA00022694"/>
    </source>
</evidence>
<dbReference type="Gene3D" id="3.30.460.10">
    <property type="entry name" value="Beta Polymerase, domain 2"/>
    <property type="match status" value="1"/>
</dbReference>
<keyword evidence="4" id="KW-0548">Nucleotidyltransferase</keyword>
<dbReference type="FunFam" id="1.10.3090.10:FF:000002">
    <property type="entry name" value="CCA tRNA nucleotidyltransferase"/>
    <property type="match status" value="1"/>
</dbReference>
<evidence type="ECO:0000256" key="5">
    <source>
        <dbReference type="ARBA" id="ARBA00022723"/>
    </source>
</evidence>
<dbReference type="InterPro" id="IPR043519">
    <property type="entry name" value="NT_sf"/>
</dbReference>
<keyword evidence="10" id="KW-0694">RNA-binding</keyword>
<evidence type="ECO:0000256" key="9">
    <source>
        <dbReference type="ARBA" id="ARBA00022842"/>
    </source>
</evidence>
<dbReference type="RefSeq" id="WP_011438885.1">
    <property type="nucleotide sequence ID" value="NC_007777.1"/>
</dbReference>
<sequence>MISLDNPRDSAERVVSELLRVPPAADELGRVFTANGYLLHLVGGSVRDALLGRPASAVSGAVPADLDFATDARPERVLEITRGWAEATWEAGIAFGTVGLARHGVRFEITTYRSEAYDRKSRNPAVTYGDSLEADLSRRDFTVNAMAVSVPGHDFVDLFGGMADLARGVLRTPASPEASFDDDPLRILRAARFEAALGLTPVPELVAAMRSRADRLAVVSPERIRDELRKLMSAPDPVAGLERLVEVGIADIVLPEVSAMRMEIDEHHQHKDVYAHTMTVLRQAMTLEEPGEPDEVLRWAALLHDIGKPRTRRHMTGGRVSFHHHEVVGRDMARRRLAALHFPKDVTDAVCRLVYLHLRFHGYGAGEWTDAAVRRYVHDAGPQLSRLHKLVRSDCTTRNRRKAAALSRTYDSLEERIAELAAREEIAAIRPELSGDDIMVLLGLPPSRLVGQARSHMLEFRFEHGIVGREAAEAELFRWAREHEVPVPGDAPVPGELTPRRG</sequence>
<dbReference type="Proteomes" id="UP000001937">
    <property type="component" value="Chromosome"/>
</dbReference>
<dbReference type="GO" id="GO:0005524">
    <property type="term" value="F:ATP binding"/>
    <property type="evidence" value="ECO:0007669"/>
    <property type="project" value="UniProtKB-KW"/>
</dbReference>
<dbReference type="InterPro" id="IPR014065">
    <property type="entry name" value="tRNA_adenylyltransferase"/>
</dbReference>
<dbReference type="PROSITE" id="PS51831">
    <property type="entry name" value="HD"/>
    <property type="match status" value="1"/>
</dbReference>
<dbReference type="GO" id="GO:0003723">
    <property type="term" value="F:RNA binding"/>
    <property type="evidence" value="ECO:0007669"/>
    <property type="project" value="UniProtKB-KW"/>
</dbReference>
<dbReference type="AlphaFoldDB" id="Q2J4B5"/>
<dbReference type="STRING" id="106370.Francci3_4531"/>
<feature type="domain" description="HD" evidence="12">
    <location>
        <begin position="273"/>
        <end position="379"/>
    </location>
</feature>
<dbReference type="GO" id="GO:0016779">
    <property type="term" value="F:nucleotidyltransferase activity"/>
    <property type="evidence" value="ECO:0007669"/>
    <property type="project" value="UniProtKB-KW"/>
</dbReference>
<evidence type="ECO:0000256" key="11">
    <source>
        <dbReference type="SAM" id="Coils"/>
    </source>
</evidence>
<reference evidence="13 14" key="1">
    <citation type="journal article" date="2007" name="Genome Res.">
        <title>Genome characteristics of facultatively symbiotic Frankia sp. strains reflect host range and host plant biogeography.</title>
        <authorList>
            <person name="Normand P."/>
            <person name="Lapierre P."/>
            <person name="Tisa L.S."/>
            <person name="Gogarten J.P."/>
            <person name="Alloisio N."/>
            <person name="Bagnarol E."/>
            <person name="Bassi C.A."/>
            <person name="Berry A.M."/>
            <person name="Bickhart D.M."/>
            <person name="Choisne N."/>
            <person name="Couloux A."/>
            <person name="Cournoyer B."/>
            <person name="Cruveiller S."/>
            <person name="Daubin V."/>
            <person name="Demange N."/>
            <person name="Francino M.P."/>
            <person name="Goltsman E."/>
            <person name="Huang Y."/>
            <person name="Kopp O.R."/>
            <person name="Labarre L."/>
            <person name="Lapidus A."/>
            <person name="Lavire C."/>
            <person name="Marechal J."/>
            <person name="Martinez M."/>
            <person name="Mastronunzio J.E."/>
            <person name="Mullin B.C."/>
            <person name="Niemann J."/>
            <person name="Pujic P."/>
            <person name="Rawnsley T."/>
            <person name="Rouy Z."/>
            <person name="Schenowitz C."/>
            <person name="Sellstedt A."/>
            <person name="Tavares F."/>
            <person name="Tomkins J.P."/>
            <person name="Vallenet D."/>
            <person name="Valverde C."/>
            <person name="Wall L.G."/>
            <person name="Wang Y."/>
            <person name="Medigue C."/>
            <person name="Benson D.R."/>
        </authorList>
    </citation>
    <scope>NUCLEOTIDE SEQUENCE [LARGE SCALE GENOMIC DNA]</scope>
    <source>
        <strain evidence="14">DSM 45818 / CECT 9043 / CcI3</strain>
    </source>
</reference>
<feature type="coiled-coil region" evidence="11">
    <location>
        <begin position="403"/>
        <end position="430"/>
    </location>
</feature>
<dbReference type="InterPro" id="IPR032828">
    <property type="entry name" value="PolyA_RNA-bd"/>
</dbReference>
<keyword evidence="3" id="KW-0819">tRNA processing</keyword>
<evidence type="ECO:0000259" key="12">
    <source>
        <dbReference type="PROSITE" id="PS51831"/>
    </source>
</evidence>
<dbReference type="SUPFAM" id="SSF81301">
    <property type="entry name" value="Nucleotidyltransferase"/>
    <property type="match status" value="1"/>
</dbReference>
<evidence type="ECO:0000256" key="2">
    <source>
        <dbReference type="ARBA" id="ARBA00022679"/>
    </source>
</evidence>